<gene>
    <name evidence="2" type="ORF">DPMN_079554</name>
</gene>
<evidence type="ECO:0000256" key="1">
    <source>
        <dbReference type="SAM" id="Phobius"/>
    </source>
</evidence>
<dbReference type="EMBL" id="JAIWYP010000015">
    <property type="protein sequence ID" value="KAH3704498.1"/>
    <property type="molecule type" value="Genomic_DNA"/>
</dbReference>
<dbReference type="AlphaFoldDB" id="A0A9D3YSE4"/>
<reference evidence="2" key="1">
    <citation type="journal article" date="2019" name="bioRxiv">
        <title>The Genome of the Zebra Mussel, Dreissena polymorpha: A Resource for Invasive Species Research.</title>
        <authorList>
            <person name="McCartney M.A."/>
            <person name="Auch B."/>
            <person name="Kono T."/>
            <person name="Mallez S."/>
            <person name="Zhang Y."/>
            <person name="Obille A."/>
            <person name="Becker A."/>
            <person name="Abrahante J.E."/>
            <person name="Garbe J."/>
            <person name="Badalamenti J.P."/>
            <person name="Herman A."/>
            <person name="Mangelson H."/>
            <person name="Liachko I."/>
            <person name="Sullivan S."/>
            <person name="Sone E.D."/>
            <person name="Koren S."/>
            <person name="Silverstein K.A.T."/>
            <person name="Beckman K.B."/>
            <person name="Gohl D.M."/>
        </authorList>
    </citation>
    <scope>NUCLEOTIDE SEQUENCE</scope>
    <source>
        <strain evidence="2">Duluth1</strain>
        <tissue evidence="2">Whole animal</tissue>
    </source>
</reference>
<name>A0A9D3YSE4_DREPO</name>
<dbReference type="Proteomes" id="UP000828390">
    <property type="component" value="Unassembled WGS sequence"/>
</dbReference>
<accession>A0A9D3YSE4</accession>
<keyword evidence="1" id="KW-1133">Transmembrane helix</keyword>
<keyword evidence="1" id="KW-0472">Membrane</keyword>
<protein>
    <submittedName>
        <fullName evidence="2">Uncharacterized protein</fullName>
    </submittedName>
</protein>
<proteinExistence type="predicted"/>
<feature type="transmembrane region" description="Helical" evidence="1">
    <location>
        <begin position="111"/>
        <end position="128"/>
    </location>
</feature>
<keyword evidence="3" id="KW-1185">Reference proteome</keyword>
<organism evidence="2 3">
    <name type="scientific">Dreissena polymorpha</name>
    <name type="common">Zebra mussel</name>
    <name type="synonym">Mytilus polymorpha</name>
    <dbReference type="NCBI Taxonomy" id="45954"/>
    <lineage>
        <taxon>Eukaryota</taxon>
        <taxon>Metazoa</taxon>
        <taxon>Spiralia</taxon>
        <taxon>Lophotrochozoa</taxon>
        <taxon>Mollusca</taxon>
        <taxon>Bivalvia</taxon>
        <taxon>Autobranchia</taxon>
        <taxon>Heteroconchia</taxon>
        <taxon>Euheterodonta</taxon>
        <taxon>Imparidentia</taxon>
        <taxon>Neoheterodontei</taxon>
        <taxon>Myida</taxon>
        <taxon>Dreissenoidea</taxon>
        <taxon>Dreissenidae</taxon>
        <taxon>Dreissena</taxon>
    </lineage>
</organism>
<evidence type="ECO:0000313" key="2">
    <source>
        <dbReference type="EMBL" id="KAH3704498.1"/>
    </source>
</evidence>
<evidence type="ECO:0000313" key="3">
    <source>
        <dbReference type="Proteomes" id="UP000828390"/>
    </source>
</evidence>
<comment type="caution">
    <text evidence="2">The sequence shown here is derived from an EMBL/GenBank/DDBJ whole genome shotgun (WGS) entry which is preliminary data.</text>
</comment>
<sequence length="182" mass="20946">MEIEKTQIQSALREFMARRGIGDNPDVNNARPKERLITRGQSLAGALEISEMLQVFPTYLEMYWYETQVINAYIGAIHGARKKNQGIYSQRAKPKYPIGNKRLHSRGYFTTWRFLLFPLAVGLAIGLGCNTIRRRCSGESGYDMVQAPMLKMMRPTKLKTIMRSLVRSYPGRCKSRKIVWSH</sequence>
<keyword evidence="1" id="KW-0812">Transmembrane</keyword>
<reference evidence="2" key="2">
    <citation type="submission" date="2020-11" db="EMBL/GenBank/DDBJ databases">
        <authorList>
            <person name="McCartney M.A."/>
            <person name="Auch B."/>
            <person name="Kono T."/>
            <person name="Mallez S."/>
            <person name="Becker A."/>
            <person name="Gohl D.M."/>
            <person name="Silverstein K.A.T."/>
            <person name="Koren S."/>
            <person name="Bechman K.B."/>
            <person name="Herman A."/>
            <person name="Abrahante J.E."/>
            <person name="Garbe J."/>
        </authorList>
    </citation>
    <scope>NUCLEOTIDE SEQUENCE</scope>
    <source>
        <strain evidence="2">Duluth1</strain>
        <tissue evidence="2">Whole animal</tissue>
    </source>
</reference>